<proteinExistence type="inferred from homology"/>
<feature type="transmembrane region" description="Helical" evidence="8">
    <location>
        <begin position="9"/>
        <end position="29"/>
    </location>
</feature>
<protein>
    <submittedName>
        <fullName evidence="9">BCCT family transporter</fullName>
    </submittedName>
</protein>
<sequence>MIKTSFKKSVFLPSISVIIILSLCCIFMPQVTNSFITSIKNNIFKNFSWFYILSVSFFVCFMLILAFSKFGDIKLGDDDCKPSFSFSSWLAMLFATGMGVGLMYFGVAEPIIHKKTLNMSDNDAMLHTIFHWGIHPWAIYGVCALAMAYFGFRYKMPLSLRSAFYPFLKDKIYGFWGNLVDILALIVTVFGISTTLGYSASQLNAGLINLNILHSQSFLEQSVIIFIIISLATLSAISGLTKGLKILSEINLVLAILLMLFVLFIGDTTALLAKFSSNIGNYLQNIILLSFKTYAYEKEYLSWFNNWTIFYWAWWLSWAPFVGFFIAKISKGRSLREFIFGVLVVPTSFNILWFSIFGNSALTFNDILSAYSSSPENLLFHFLENFPFAYFSCILAMVVLTLFFITSADSGIFVLNSLSSAGSEKSYKWQSLLWGFILCVLAASLLYSGGLDAILNITMIVALPYALMMIIMCFSLLKGLLVDINYSYKKLTQATVYFSGEFWQERLAQILKQSKENDVKKFLHTRVKNAMLKLKNRLDIYGLSTQIISSDEEIKLVIKKELTKDFVYGVCVVKKHASKSIVDDKLLPTFSKEFIYEPQTFFIDSRNGYNIEYLNEQEIIVDILKQYERYLQLLFDDKNEIFTKDY</sequence>
<comment type="subcellular location">
    <subcellularLocation>
        <location evidence="1">Cell membrane</location>
        <topology evidence="1">Multi-pass membrane protein</topology>
    </subcellularLocation>
</comment>
<organism evidence="9 10">
    <name type="scientific">Campylobacter canadensis</name>
    <dbReference type="NCBI Taxonomy" id="449520"/>
    <lineage>
        <taxon>Bacteria</taxon>
        <taxon>Pseudomonadati</taxon>
        <taxon>Campylobacterota</taxon>
        <taxon>Epsilonproteobacteria</taxon>
        <taxon>Campylobacterales</taxon>
        <taxon>Campylobacteraceae</taxon>
        <taxon>Campylobacter</taxon>
    </lineage>
</organism>
<dbReference type="EMBL" id="JACGBB010000011">
    <property type="protein sequence ID" value="MBZ7987589.1"/>
    <property type="molecule type" value="Genomic_DNA"/>
</dbReference>
<feature type="transmembrane region" description="Helical" evidence="8">
    <location>
        <begin position="173"/>
        <end position="198"/>
    </location>
</feature>
<dbReference type="PROSITE" id="PS01303">
    <property type="entry name" value="BCCT"/>
    <property type="match status" value="1"/>
</dbReference>
<evidence type="ECO:0000256" key="2">
    <source>
        <dbReference type="ARBA" id="ARBA00005658"/>
    </source>
</evidence>
<feature type="transmembrane region" description="Helical" evidence="8">
    <location>
        <begin position="427"/>
        <end position="447"/>
    </location>
</feature>
<keyword evidence="6 8" id="KW-1133">Transmembrane helix</keyword>
<evidence type="ECO:0000256" key="3">
    <source>
        <dbReference type="ARBA" id="ARBA00022448"/>
    </source>
</evidence>
<dbReference type="RefSeq" id="WP_172233802.1">
    <property type="nucleotide sequence ID" value="NZ_CP035946.1"/>
</dbReference>
<evidence type="ECO:0000256" key="4">
    <source>
        <dbReference type="ARBA" id="ARBA00022475"/>
    </source>
</evidence>
<name>A0ABS7WU90_9BACT</name>
<gene>
    <name evidence="9" type="ORF">AVCANL283_05685</name>
</gene>
<comment type="caution">
    <text evidence="9">The sequence shown here is derived from an EMBL/GenBank/DDBJ whole genome shotgun (WGS) entry which is preliminary data.</text>
</comment>
<feature type="transmembrane region" description="Helical" evidence="8">
    <location>
        <begin position="49"/>
        <end position="68"/>
    </location>
</feature>
<dbReference type="NCBIfam" id="TIGR00842">
    <property type="entry name" value="bcct"/>
    <property type="match status" value="1"/>
</dbReference>
<evidence type="ECO:0000256" key="5">
    <source>
        <dbReference type="ARBA" id="ARBA00022692"/>
    </source>
</evidence>
<keyword evidence="4" id="KW-1003">Cell membrane</keyword>
<feature type="transmembrane region" description="Helical" evidence="8">
    <location>
        <begin position="218"/>
        <end position="240"/>
    </location>
</feature>
<evidence type="ECO:0000313" key="9">
    <source>
        <dbReference type="EMBL" id="MBZ7987589.1"/>
    </source>
</evidence>
<keyword evidence="5 8" id="KW-0812">Transmembrane</keyword>
<dbReference type="PANTHER" id="PTHR30047">
    <property type="entry name" value="HIGH-AFFINITY CHOLINE TRANSPORT PROTEIN-RELATED"/>
    <property type="match status" value="1"/>
</dbReference>
<dbReference type="InterPro" id="IPR018093">
    <property type="entry name" value="BCCT_CS"/>
</dbReference>
<dbReference type="Pfam" id="PF02028">
    <property type="entry name" value="BCCT"/>
    <property type="match status" value="1"/>
</dbReference>
<feature type="transmembrane region" description="Helical" evidence="8">
    <location>
        <begin position="132"/>
        <end position="152"/>
    </location>
</feature>
<dbReference type="PANTHER" id="PTHR30047:SF7">
    <property type="entry name" value="HIGH-AFFINITY CHOLINE TRANSPORT PROTEIN"/>
    <property type="match status" value="1"/>
</dbReference>
<evidence type="ECO:0000256" key="6">
    <source>
        <dbReference type="ARBA" id="ARBA00022989"/>
    </source>
</evidence>
<evidence type="ECO:0000313" key="10">
    <source>
        <dbReference type="Proteomes" id="UP000786183"/>
    </source>
</evidence>
<feature type="transmembrane region" description="Helical" evidence="8">
    <location>
        <begin position="453"/>
        <end position="477"/>
    </location>
</feature>
<dbReference type="Proteomes" id="UP000786183">
    <property type="component" value="Unassembled WGS sequence"/>
</dbReference>
<reference evidence="9 10" key="1">
    <citation type="submission" date="2020-07" db="EMBL/GenBank/DDBJ databases">
        <title>Transfer of Campylobacter canadensis to the novel genus Avispirillum gen. nov., that also includes two novel species recovered from migratory waterfowl: Avispirillum anseris sp. nov. and Avispirillum brantae sp. nov.</title>
        <authorList>
            <person name="Miller W.G."/>
            <person name="Chapman M.H."/>
            <person name="Yee E."/>
            <person name="Inglis G.D."/>
        </authorList>
    </citation>
    <scope>NUCLEOTIDE SEQUENCE [LARGE SCALE GENOMIC DNA]</scope>
    <source>
        <strain evidence="9 10">L283</strain>
    </source>
</reference>
<keyword evidence="7 8" id="KW-0472">Membrane</keyword>
<feature type="transmembrane region" description="Helical" evidence="8">
    <location>
        <begin position="388"/>
        <end position="415"/>
    </location>
</feature>
<feature type="transmembrane region" description="Helical" evidence="8">
    <location>
        <begin position="252"/>
        <end position="273"/>
    </location>
</feature>
<evidence type="ECO:0000256" key="8">
    <source>
        <dbReference type="SAM" id="Phobius"/>
    </source>
</evidence>
<keyword evidence="3" id="KW-0813">Transport</keyword>
<comment type="similarity">
    <text evidence="2">Belongs to the BCCT transporter (TC 2.A.15) family.</text>
</comment>
<keyword evidence="10" id="KW-1185">Reference proteome</keyword>
<evidence type="ECO:0000256" key="1">
    <source>
        <dbReference type="ARBA" id="ARBA00004651"/>
    </source>
</evidence>
<feature type="transmembrane region" description="Helical" evidence="8">
    <location>
        <begin position="89"/>
        <end position="112"/>
    </location>
</feature>
<evidence type="ECO:0000256" key="7">
    <source>
        <dbReference type="ARBA" id="ARBA00023136"/>
    </source>
</evidence>
<accession>A0ABS7WU90</accession>
<feature type="transmembrane region" description="Helical" evidence="8">
    <location>
        <begin position="309"/>
        <end position="326"/>
    </location>
</feature>
<dbReference type="InterPro" id="IPR000060">
    <property type="entry name" value="BCCT_transptr"/>
</dbReference>
<feature type="transmembrane region" description="Helical" evidence="8">
    <location>
        <begin position="338"/>
        <end position="356"/>
    </location>
</feature>